<evidence type="ECO:0000256" key="2">
    <source>
        <dbReference type="HAMAP-Rule" id="MF_01477"/>
    </source>
</evidence>
<reference evidence="3 4" key="1">
    <citation type="journal article" date="2014" name="Genome Announc.">
        <title>Draft Genome Sequence of Fervidicella metallireducens Strain AeBT, an Iron-Reducing Thermoanaerobe from the Great Artesian Basin.</title>
        <authorList>
            <person name="Patel B.K."/>
        </authorList>
    </citation>
    <scope>NUCLEOTIDE SEQUENCE [LARGE SCALE GENOMIC DNA]</scope>
    <source>
        <strain evidence="3 4">AeB</strain>
    </source>
</reference>
<evidence type="ECO:0000256" key="1">
    <source>
        <dbReference type="ARBA" id="ARBA00010574"/>
    </source>
</evidence>
<keyword evidence="4" id="KW-1185">Reference proteome</keyword>
<comment type="function">
    <text evidence="2">Functions as a ribosomal silencing factor. Interacts with ribosomal protein uL14 (rplN), blocking formation of intersubunit bridge B8. Prevents association of the 30S and 50S ribosomal subunits and the formation of functional ribosomes, thus repressing translation.</text>
</comment>
<dbReference type="EMBL" id="AZQP01000020">
    <property type="protein sequence ID" value="EYE88480.1"/>
    <property type="molecule type" value="Genomic_DNA"/>
</dbReference>
<dbReference type="GO" id="GO:0042256">
    <property type="term" value="P:cytosolic ribosome assembly"/>
    <property type="evidence" value="ECO:0007669"/>
    <property type="project" value="UniProtKB-UniRule"/>
</dbReference>
<comment type="subcellular location">
    <subcellularLocation>
        <location evidence="2">Cytoplasm</location>
    </subcellularLocation>
</comment>
<comment type="subunit">
    <text evidence="2">Interacts with ribosomal protein uL14 (rplN).</text>
</comment>
<evidence type="ECO:0000313" key="3">
    <source>
        <dbReference type="EMBL" id="EYE88480.1"/>
    </source>
</evidence>
<dbReference type="HAMAP" id="MF_01477">
    <property type="entry name" value="Iojap_RsfS"/>
    <property type="match status" value="1"/>
</dbReference>
<proteinExistence type="inferred from homology"/>
<keyword evidence="2" id="KW-0678">Repressor</keyword>
<accession>A0A017RX32</accession>
<dbReference type="Gene3D" id="3.30.460.10">
    <property type="entry name" value="Beta Polymerase, domain 2"/>
    <property type="match status" value="1"/>
</dbReference>
<dbReference type="InterPro" id="IPR004394">
    <property type="entry name" value="Iojap/RsfS/C7orf30"/>
</dbReference>
<dbReference type="PANTHER" id="PTHR21043:SF0">
    <property type="entry name" value="MITOCHONDRIAL ASSEMBLY OF RIBOSOMAL LARGE SUBUNIT PROTEIN 1"/>
    <property type="match status" value="1"/>
</dbReference>
<dbReference type="GO" id="GO:0090071">
    <property type="term" value="P:negative regulation of ribosome biogenesis"/>
    <property type="evidence" value="ECO:0007669"/>
    <property type="project" value="UniProtKB-UniRule"/>
</dbReference>
<dbReference type="STRING" id="1403537.Q428_07810"/>
<protein>
    <recommendedName>
        <fullName evidence="2">Ribosomal silencing factor RsfS</fullName>
    </recommendedName>
</protein>
<dbReference type="PANTHER" id="PTHR21043">
    <property type="entry name" value="IOJAP SUPERFAMILY ORTHOLOG"/>
    <property type="match status" value="1"/>
</dbReference>
<keyword evidence="2" id="KW-0963">Cytoplasm</keyword>
<dbReference type="GO" id="GO:0043023">
    <property type="term" value="F:ribosomal large subunit binding"/>
    <property type="evidence" value="ECO:0007669"/>
    <property type="project" value="TreeGrafter"/>
</dbReference>
<dbReference type="AlphaFoldDB" id="A0A017RX32"/>
<comment type="similarity">
    <text evidence="1 2">Belongs to the Iojap/RsfS family.</text>
</comment>
<comment type="caution">
    <text evidence="3">The sequence shown here is derived from an EMBL/GenBank/DDBJ whole genome shotgun (WGS) entry which is preliminary data.</text>
</comment>
<dbReference type="SUPFAM" id="SSF81301">
    <property type="entry name" value="Nucleotidyltransferase"/>
    <property type="match status" value="1"/>
</dbReference>
<dbReference type="NCBIfam" id="TIGR00090">
    <property type="entry name" value="rsfS_iojap_ybeB"/>
    <property type="match status" value="1"/>
</dbReference>
<evidence type="ECO:0000313" key="4">
    <source>
        <dbReference type="Proteomes" id="UP000019681"/>
    </source>
</evidence>
<dbReference type="Proteomes" id="UP000019681">
    <property type="component" value="Unassembled WGS sequence"/>
</dbReference>
<dbReference type="Pfam" id="PF02410">
    <property type="entry name" value="RsfS"/>
    <property type="match status" value="1"/>
</dbReference>
<sequence length="113" mass="12746">MKNSSKMAYCISSAASSKKASDIKILNIKELSPIADYFVVCSGNSTTQVKAIADEIEDKMKDEGYSLLHKEGYSTGRWILIDFGTVVVHVFLNEDREFYEIERLWADAEIITI</sequence>
<organism evidence="3 4">
    <name type="scientific">Fervidicella metallireducens AeB</name>
    <dbReference type="NCBI Taxonomy" id="1403537"/>
    <lineage>
        <taxon>Bacteria</taxon>
        <taxon>Bacillati</taxon>
        <taxon>Bacillota</taxon>
        <taxon>Clostridia</taxon>
        <taxon>Eubacteriales</taxon>
        <taxon>Clostridiaceae</taxon>
        <taxon>Fervidicella</taxon>
    </lineage>
</organism>
<name>A0A017RX32_9CLOT</name>
<dbReference type="InterPro" id="IPR043519">
    <property type="entry name" value="NT_sf"/>
</dbReference>
<dbReference type="GO" id="GO:0017148">
    <property type="term" value="P:negative regulation of translation"/>
    <property type="evidence" value="ECO:0007669"/>
    <property type="project" value="UniProtKB-UniRule"/>
</dbReference>
<dbReference type="GO" id="GO:0005737">
    <property type="term" value="C:cytoplasm"/>
    <property type="evidence" value="ECO:0007669"/>
    <property type="project" value="UniProtKB-SubCell"/>
</dbReference>
<gene>
    <name evidence="2" type="primary">rsfS</name>
    <name evidence="3" type="ORF">Q428_07810</name>
</gene>
<keyword evidence="2" id="KW-0810">Translation regulation</keyword>